<dbReference type="KEGG" id="cman:A9D14_11515"/>
<dbReference type="GO" id="GO:0016791">
    <property type="term" value="F:phosphatase activity"/>
    <property type="evidence" value="ECO:0007669"/>
    <property type="project" value="TreeGrafter"/>
</dbReference>
<dbReference type="GO" id="GO:0005737">
    <property type="term" value="C:cytoplasm"/>
    <property type="evidence" value="ECO:0007669"/>
    <property type="project" value="TreeGrafter"/>
</dbReference>
<protein>
    <submittedName>
        <fullName evidence="1">Histidine phosphatase family protein</fullName>
    </submittedName>
</protein>
<reference evidence="1 2" key="1">
    <citation type="submission" date="2017-01" db="EMBL/GenBank/DDBJ databases">
        <title>Complete genome sequence of esterase-producing bacterium Croceicoccus marinus E4A9.</title>
        <authorList>
            <person name="Wu Y.-H."/>
            <person name="Cheng H."/>
            <person name="Xu L."/>
            <person name="Huo Y.-Y."/>
            <person name="Wang C.-S."/>
            <person name="Xu X.-W."/>
        </authorList>
    </citation>
    <scope>NUCLEOTIDE SEQUENCE [LARGE SCALE GENOMIC DNA]</scope>
    <source>
        <strain evidence="1 2">E4A9</strain>
    </source>
</reference>
<name>A0A1Z1FD68_9SPHN</name>
<keyword evidence="2" id="KW-1185">Reference proteome</keyword>
<evidence type="ECO:0000313" key="2">
    <source>
        <dbReference type="Proteomes" id="UP000195807"/>
    </source>
</evidence>
<proteinExistence type="predicted"/>
<dbReference type="PANTHER" id="PTHR48100:SF62">
    <property type="entry name" value="GLUCOSYL-3-PHOSPHOGLYCERATE PHOSPHATASE"/>
    <property type="match status" value="1"/>
</dbReference>
<dbReference type="InterPro" id="IPR029033">
    <property type="entry name" value="His_PPase_superfam"/>
</dbReference>
<dbReference type="PANTHER" id="PTHR48100">
    <property type="entry name" value="BROAD-SPECIFICITY PHOSPHATASE YOR283W-RELATED"/>
    <property type="match status" value="1"/>
</dbReference>
<dbReference type="OrthoDB" id="8347407at2"/>
<dbReference type="Gene3D" id="3.40.50.1240">
    <property type="entry name" value="Phosphoglycerate mutase-like"/>
    <property type="match status" value="1"/>
</dbReference>
<organism evidence="1 2">
    <name type="scientific">Croceicoccus marinus</name>
    <dbReference type="NCBI Taxonomy" id="450378"/>
    <lineage>
        <taxon>Bacteria</taxon>
        <taxon>Pseudomonadati</taxon>
        <taxon>Pseudomonadota</taxon>
        <taxon>Alphaproteobacteria</taxon>
        <taxon>Sphingomonadales</taxon>
        <taxon>Erythrobacteraceae</taxon>
        <taxon>Croceicoccus</taxon>
    </lineage>
</organism>
<dbReference type="AlphaFoldDB" id="A0A1Z1FD68"/>
<evidence type="ECO:0000313" key="1">
    <source>
        <dbReference type="EMBL" id="ARU16692.1"/>
    </source>
</evidence>
<dbReference type="SUPFAM" id="SSF53254">
    <property type="entry name" value="Phosphoglycerate mutase-like"/>
    <property type="match status" value="1"/>
</dbReference>
<accession>A0A1Z1FD68</accession>
<sequence>MFIIVRHGNTFETGELPRRIGSRTDLPLTAQGREQGQALGRHFAAQGIRFARAFVSPLLRTRQTADAILAHQPAPAARAETAGFLREIDHGPDENEAEDTILARIGKDALAAWDTRAIPPPGWQVDPEARLSAWRGLFAGETDAGGPVLLVTSNGAARFALLADRGLAEGARAASTLKLPTGGYGMIGRGEAGALELQGWGIRP</sequence>
<gene>
    <name evidence="1" type="ORF">A9D14_11515</name>
</gene>
<dbReference type="Proteomes" id="UP000195807">
    <property type="component" value="Chromosome"/>
</dbReference>
<dbReference type="RefSeq" id="WP_066849005.1">
    <property type="nucleotide sequence ID" value="NZ_CP019602.1"/>
</dbReference>
<dbReference type="InterPro" id="IPR013078">
    <property type="entry name" value="His_Pase_superF_clade-1"/>
</dbReference>
<dbReference type="CDD" id="cd07067">
    <property type="entry name" value="HP_PGM_like"/>
    <property type="match status" value="1"/>
</dbReference>
<dbReference type="SMART" id="SM00855">
    <property type="entry name" value="PGAM"/>
    <property type="match status" value="1"/>
</dbReference>
<dbReference type="EMBL" id="CP019602">
    <property type="protein sequence ID" value="ARU16692.1"/>
    <property type="molecule type" value="Genomic_DNA"/>
</dbReference>
<dbReference type="InterPro" id="IPR050275">
    <property type="entry name" value="PGM_Phosphatase"/>
</dbReference>
<dbReference type="STRING" id="450378.GCA_001661675_02314"/>
<dbReference type="Pfam" id="PF00300">
    <property type="entry name" value="His_Phos_1"/>
    <property type="match status" value="1"/>
</dbReference>